<evidence type="ECO:0008006" key="9">
    <source>
        <dbReference type="Google" id="ProtNLM"/>
    </source>
</evidence>
<sequence length="561" mass="61818">MDYATLISRLCLLSAPLWIALIGRRLYYLARYFQLEGYERARFWRWYLRTRRERRFTALSAAILLAINLLAILPASLLSAKYAEAALLLFGIVALSMLVFWLRMPRDPQTKQPFKRTPRAMRLLITALLLGAALPLYYHGMLILNSSANYAYDLPLLVIASASSGAVPLLLAPLLLPLANALLFPYEESRRRYFMRKAAQTLRGSGATVIAITGSYGKTSTKHYLHHILNGRFRTYMTPKSYNTLMGISRVVNDEFARDPYYDYFIAEADAYFVGENAAICRLVGPKIGVVMSVGPMHLERLGSMENIIKAQYEIIQALPPDGVGFFNGDDPHVLAMAERGYPQTRIVISQKGAPCARFEALDVRFSAEGTAFTVRDNASGATCELFMPLYGETNVTNALMAIAVAAHLGMPFDEIAPRVATLQPAEHRLVRHQLPDGTVILDDAYSANPVGTKAALDVLALHKGSRRRIVISAGMFELGEQAEAANRALGAHMAATATDIILIGAHQTAAVREGALAAGFPPERLRTVANLEEATAYYRSILQPGDALLMLTDLPDTYAV</sequence>
<dbReference type="Pfam" id="PF02875">
    <property type="entry name" value="Mur_ligase_C"/>
    <property type="match status" value="1"/>
</dbReference>
<evidence type="ECO:0000313" key="8">
    <source>
        <dbReference type="Proteomes" id="UP000228947"/>
    </source>
</evidence>
<keyword evidence="3" id="KW-0067">ATP-binding</keyword>
<gene>
    <name evidence="7" type="ORF">CUN50_04960</name>
</gene>
<feature type="transmembrane region" description="Helical" evidence="4">
    <location>
        <begin position="6"/>
        <end position="23"/>
    </location>
</feature>
<dbReference type="Proteomes" id="UP000228947">
    <property type="component" value="Unassembled WGS sequence"/>
</dbReference>
<comment type="caution">
    <text evidence="7">The sequence shown here is derived from an EMBL/GenBank/DDBJ whole genome shotgun (WGS) entry which is preliminary data.</text>
</comment>
<evidence type="ECO:0000256" key="3">
    <source>
        <dbReference type="ARBA" id="ARBA00022840"/>
    </source>
</evidence>
<evidence type="ECO:0000256" key="1">
    <source>
        <dbReference type="ARBA" id="ARBA00022598"/>
    </source>
</evidence>
<dbReference type="InterPro" id="IPR036615">
    <property type="entry name" value="Mur_ligase_C_dom_sf"/>
</dbReference>
<dbReference type="GO" id="GO:0005524">
    <property type="term" value="F:ATP binding"/>
    <property type="evidence" value="ECO:0007669"/>
    <property type="project" value="UniProtKB-KW"/>
</dbReference>
<accession>A0A2M8PXF9</accession>
<dbReference type="PANTHER" id="PTHR43024:SF1">
    <property type="entry name" value="UDP-N-ACETYLMURAMOYL-TRIPEPTIDE--D-ALANYL-D-ALANINE LIGASE"/>
    <property type="match status" value="1"/>
</dbReference>
<dbReference type="SUPFAM" id="SSF53244">
    <property type="entry name" value="MurD-like peptide ligases, peptide-binding domain"/>
    <property type="match status" value="1"/>
</dbReference>
<dbReference type="InterPro" id="IPR013221">
    <property type="entry name" value="Mur_ligase_cen"/>
</dbReference>
<evidence type="ECO:0000256" key="2">
    <source>
        <dbReference type="ARBA" id="ARBA00022741"/>
    </source>
</evidence>
<feature type="transmembrane region" description="Helical" evidence="4">
    <location>
        <begin position="123"/>
        <end position="144"/>
    </location>
</feature>
<evidence type="ECO:0000259" key="5">
    <source>
        <dbReference type="Pfam" id="PF02875"/>
    </source>
</evidence>
<feature type="transmembrane region" description="Helical" evidence="4">
    <location>
        <begin position="82"/>
        <end position="102"/>
    </location>
</feature>
<keyword evidence="2" id="KW-0547">Nucleotide-binding</keyword>
<dbReference type="PANTHER" id="PTHR43024">
    <property type="entry name" value="UDP-N-ACETYLMURAMOYL-TRIPEPTIDE--D-ALANYL-D-ALANINE LIGASE"/>
    <property type="match status" value="1"/>
</dbReference>
<keyword evidence="4" id="KW-0472">Membrane</keyword>
<proteinExistence type="predicted"/>
<protein>
    <recommendedName>
        <fullName evidence="9">UDP-N-acetylmuramoyl-tripeptide--D-alanyl-D-alanine ligase</fullName>
    </recommendedName>
</protein>
<evidence type="ECO:0000256" key="4">
    <source>
        <dbReference type="SAM" id="Phobius"/>
    </source>
</evidence>
<dbReference type="GO" id="GO:0016881">
    <property type="term" value="F:acid-amino acid ligase activity"/>
    <property type="evidence" value="ECO:0007669"/>
    <property type="project" value="InterPro"/>
</dbReference>
<feature type="domain" description="Mur ligase central" evidence="6">
    <location>
        <begin position="212"/>
        <end position="406"/>
    </location>
</feature>
<evidence type="ECO:0000259" key="6">
    <source>
        <dbReference type="Pfam" id="PF08245"/>
    </source>
</evidence>
<reference evidence="7 8" key="1">
    <citation type="submission" date="2017-11" db="EMBL/GenBank/DDBJ databases">
        <title>Evolution of Phototrophy in the Chloroflexi Phylum Driven by Horizontal Gene Transfer.</title>
        <authorList>
            <person name="Ward L.M."/>
            <person name="Hemp J."/>
            <person name="Shih P.M."/>
            <person name="Mcglynn S.E."/>
            <person name="Fischer W."/>
        </authorList>
    </citation>
    <scope>NUCLEOTIDE SEQUENCE [LARGE SCALE GENOMIC DNA]</scope>
    <source>
        <strain evidence="7">CP1_1M</strain>
    </source>
</reference>
<feature type="transmembrane region" description="Helical" evidence="4">
    <location>
        <begin position="156"/>
        <end position="186"/>
    </location>
</feature>
<dbReference type="EMBL" id="PGTL01000026">
    <property type="protein sequence ID" value="PJF42235.1"/>
    <property type="molecule type" value="Genomic_DNA"/>
</dbReference>
<dbReference type="Pfam" id="PF08245">
    <property type="entry name" value="Mur_ligase_M"/>
    <property type="match status" value="1"/>
</dbReference>
<name>A0A2M8PXF9_9CHLR</name>
<dbReference type="InterPro" id="IPR051046">
    <property type="entry name" value="MurCDEF_CellWall_CoF430Synth"/>
</dbReference>
<dbReference type="InterPro" id="IPR004101">
    <property type="entry name" value="Mur_ligase_C"/>
</dbReference>
<feature type="transmembrane region" description="Helical" evidence="4">
    <location>
        <begin position="56"/>
        <end position="76"/>
    </location>
</feature>
<evidence type="ECO:0000313" key="7">
    <source>
        <dbReference type="EMBL" id="PJF42235.1"/>
    </source>
</evidence>
<dbReference type="InterPro" id="IPR036565">
    <property type="entry name" value="Mur-like_cat_sf"/>
</dbReference>
<dbReference type="AlphaFoldDB" id="A0A2M8PXF9"/>
<keyword evidence="4" id="KW-0812">Transmembrane</keyword>
<feature type="domain" description="Mur ligase C-terminal" evidence="5">
    <location>
        <begin position="428"/>
        <end position="551"/>
    </location>
</feature>
<dbReference type="SUPFAM" id="SSF53623">
    <property type="entry name" value="MurD-like peptide ligases, catalytic domain"/>
    <property type="match status" value="1"/>
</dbReference>
<keyword evidence="4" id="KW-1133">Transmembrane helix</keyword>
<dbReference type="Gene3D" id="3.40.1190.10">
    <property type="entry name" value="Mur-like, catalytic domain"/>
    <property type="match status" value="1"/>
</dbReference>
<organism evidence="7 8">
    <name type="scientific">Candidatus Thermofonsia Clade 1 bacterium</name>
    <dbReference type="NCBI Taxonomy" id="2364210"/>
    <lineage>
        <taxon>Bacteria</taxon>
        <taxon>Bacillati</taxon>
        <taxon>Chloroflexota</taxon>
        <taxon>Candidatus Thermofontia</taxon>
        <taxon>Candidatus Thermofonsia Clade 1</taxon>
    </lineage>
</organism>
<dbReference type="Gene3D" id="3.90.190.20">
    <property type="entry name" value="Mur ligase, C-terminal domain"/>
    <property type="match status" value="1"/>
</dbReference>
<keyword evidence="1" id="KW-0436">Ligase</keyword>